<dbReference type="PROSITE" id="PS50082">
    <property type="entry name" value="WD_REPEATS_2"/>
    <property type="match status" value="1"/>
</dbReference>
<comment type="caution">
    <text evidence="5">The sequence shown here is derived from an EMBL/GenBank/DDBJ whole genome shotgun (WGS) entry which is preliminary data.</text>
</comment>
<evidence type="ECO:0000256" key="2">
    <source>
        <dbReference type="ARBA" id="ARBA00022737"/>
    </source>
</evidence>
<dbReference type="InterPro" id="IPR036322">
    <property type="entry name" value="WD40_repeat_dom_sf"/>
</dbReference>
<keyword evidence="6" id="KW-1185">Reference proteome</keyword>
<keyword evidence="1 3" id="KW-0853">WD repeat</keyword>
<name>A0A9P5N2T9_9AGAM</name>
<accession>A0A9P5N2T9</accession>
<dbReference type="SMART" id="SM00320">
    <property type="entry name" value="WD40"/>
    <property type="match status" value="3"/>
</dbReference>
<sequence length="397" mass="42916">MVLLESATLVEQTNPLRSSSLPCDAYLLAIAALGSHYAASASAPSHRIYLFDKSSLRTLQSFEGHNGGTTSLRGVDSVAGTNRRVVLSSGRDGVVRVWDDRTGATAIEMPCEGEQRALLSCDVSLDGLTIAAGTELRSDDALILYWDPRHPAAPLRKHTSTHSDDITSVHFSRSPSSSSSRSHHLLLSGSTDGLVCISNAEEPDEDEAGLYVGNVGSSVSQADWMPSRAGRAGVWAATDMETFSVWSDELDLNNDLDIREPSVHTQARTWVTDYLVGCHASEESGLSVIVGSNEGDIALLRNADFHDRTSHWSLERVWTGHHKGVVRSALLDERANVLLTGGEDANLLAWSCASLPKEENGMAVDGSSSPPVLAKRDHEGDIEMSHFSPENKRTRYL</sequence>
<organism evidence="5 6">
    <name type="scientific">Russula ochroleuca</name>
    <dbReference type="NCBI Taxonomy" id="152965"/>
    <lineage>
        <taxon>Eukaryota</taxon>
        <taxon>Fungi</taxon>
        <taxon>Dikarya</taxon>
        <taxon>Basidiomycota</taxon>
        <taxon>Agaricomycotina</taxon>
        <taxon>Agaricomycetes</taxon>
        <taxon>Russulales</taxon>
        <taxon>Russulaceae</taxon>
        <taxon>Russula</taxon>
    </lineage>
</organism>
<dbReference type="OrthoDB" id="25131at2759"/>
<proteinExistence type="predicted"/>
<dbReference type="Proteomes" id="UP000759537">
    <property type="component" value="Unassembled WGS sequence"/>
</dbReference>
<feature type="compositionally biased region" description="Low complexity" evidence="4">
    <location>
        <begin position="168"/>
        <end position="183"/>
    </location>
</feature>
<dbReference type="AlphaFoldDB" id="A0A9P5N2T9"/>
<evidence type="ECO:0000313" key="6">
    <source>
        <dbReference type="Proteomes" id="UP000759537"/>
    </source>
</evidence>
<dbReference type="SUPFAM" id="SSF50978">
    <property type="entry name" value="WD40 repeat-like"/>
    <property type="match status" value="1"/>
</dbReference>
<dbReference type="PANTHER" id="PTHR22889:SF0">
    <property type="entry name" value="WD REPEAT-CONTAINING PROTEIN 89"/>
    <property type="match status" value="1"/>
</dbReference>
<evidence type="ECO:0000313" key="5">
    <source>
        <dbReference type="EMBL" id="KAF8485083.1"/>
    </source>
</evidence>
<keyword evidence="2" id="KW-0677">Repeat</keyword>
<dbReference type="InterPro" id="IPR039328">
    <property type="entry name" value="WDR89"/>
</dbReference>
<feature type="repeat" description="WD" evidence="3">
    <location>
        <begin position="62"/>
        <end position="108"/>
    </location>
</feature>
<evidence type="ECO:0000256" key="3">
    <source>
        <dbReference type="PROSITE-ProRule" id="PRU00221"/>
    </source>
</evidence>
<reference evidence="5" key="1">
    <citation type="submission" date="2019-10" db="EMBL/GenBank/DDBJ databases">
        <authorList>
            <consortium name="DOE Joint Genome Institute"/>
            <person name="Kuo A."/>
            <person name="Miyauchi S."/>
            <person name="Kiss E."/>
            <person name="Drula E."/>
            <person name="Kohler A."/>
            <person name="Sanchez-Garcia M."/>
            <person name="Andreopoulos B."/>
            <person name="Barry K.W."/>
            <person name="Bonito G."/>
            <person name="Buee M."/>
            <person name="Carver A."/>
            <person name="Chen C."/>
            <person name="Cichocki N."/>
            <person name="Clum A."/>
            <person name="Culley D."/>
            <person name="Crous P.W."/>
            <person name="Fauchery L."/>
            <person name="Girlanda M."/>
            <person name="Hayes R."/>
            <person name="Keri Z."/>
            <person name="LaButti K."/>
            <person name="Lipzen A."/>
            <person name="Lombard V."/>
            <person name="Magnuson J."/>
            <person name="Maillard F."/>
            <person name="Morin E."/>
            <person name="Murat C."/>
            <person name="Nolan M."/>
            <person name="Ohm R."/>
            <person name="Pangilinan J."/>
            <person name="Pereira M."/>
            <person name="Perotto S."/>
            <person name="Peter M."/>
            <person name="Riley R."/>
            <person name="Sitrit Y."/>
            <person name="Stielow B."/>
            <person name="Szollosi G."/>
            <person name="Zifcakova L."/>
            <person name="Stursova M."/>
            <person name="Spatafora J.W."/>
            <person name="Tedersoo L."/>
            <person name="Vaario L.-M."/>
            <person name="Yamada A."/>
            <person name="Yan M."/>
            <person name="Wang P."/>
            <person name="Xu J."/>
            <person name="Bruns T."/>
            <person name="Baldrian P."/>
            <person name="Vilgalys R."/>
            <person name="Henrissat B."/>
            <person name="Grigoriev I.V."/>
            <person name="Hibbett D."/>
            <person name="Nagy L.G."/>
            <person name="Martin F.M."/>
        </authorList>
    </citation>
    <scope>NUCLEOTIDE SEQUENCE</scope>
    <source>
        <strain evidence="5">Prilba</strain>
    </source>
</reference>
<dbReference type="Pfam" id="PF00400">
    <property type="entry name" value="WD40"/>
    <property type="match status" value="1"/>
</dbReference>
<gene>
    <name evidence="5" type="ORF">DFH94DRAFT_261779</name>
</gene>
<feature type="compositionally biased region" description="Basic and acidic residues" evidence="4">
    <location>
        <begin position="374"/>
        <end position="397"/>
    </location>
</feature>
<evidence type="ECO:0000256" key="1">
    <source>
        <dbReference type="ARBA" id="ARBA00022574"/>
    </source>
</evidence>
<feature type="region of interest" description="Disordered" evidence="4">
    <location>
        <begin position="155"/>
        <end position="183"/>
    </location>
</feature>
<dbReference type="InterPro" id="IPR001680">
    <property type="entry name" value="WD40_rpt"/>
</dbReference>
<reference evidence="5" key="2">
    <citation type="journal article" date="2020" name="Nat. Commun.">
        <title>Large-scale genome sequencing of mycorrhizal fungi provides insights into the early evolution of symbiotic traits.</title>
        <authorList>
            <person name="Miyauchi S."/>
            <person name="Kiss E."/>
            <person name="Kuo A."/>
            <person name="Drula E."/>
            <person name="Kohler A."/>
            <person name="Sanchez-Garcia M."/>
            <person name="Morin E."/>
            <person name="Andreopoulos B."/>
            <person name="Barry K.W."/>
            <person name="Bonito G."/>
            <person name="Buee M."/>
            <person name="Carver A."/>
            <person name="Chen C."/>
            <person name="Cichocki N."/>
            <person name="Clum A."/>
            <person name="Culley D."/>
            <person name="Crous P.W."/>
            <person name="Fauchery L."/>
            <person name="Girlanda M."/>
            <person name="Hayes R.D."/>
            <person name="Keri Z."/>
            <person name="LaButti K."/>
            <person name="Lipzen A."/>
            <person name="Lombard V."/>
            <person name="Magnuson J."/>
            <person name="Maillard F."/>
            <person name="Murat C."/>
            <person name="Nolan M."/>
            <person name="Ohm R.A."/>
            <person name="Pangilinan J."/>
            <person name="Pereira M.F."/>
            <person name="Perotto S."/>
            <person name="Peter M."/>
            <person name="Pfister S."/>
            <person name="Riley R."/>
            <person name="Sitrit Y."/>
            <person name="Stielow J.B."/>
            <person name="Szollosi G."/>
            <person name="Zifcakova L."/>
            <person name="Stursova M."/>
            <person name="Spatafora J.W."/>
            <person name="Tedersoo L."/>
            <person name="Vaario L.M."/>
            <person name="Yamada A."/>
            <person name="Yan M."/>
            <person name="Wang P."/>
            <person name="Xu J."/>
            <person name="Bruns T."/>
            <person name="Baldrian P."/>
            <person name="Vilgalys R."/>
            <person name="Dunand C."/>
            <person name="Henrissat B."/>
            <person name="Grigoriev I.V."/>
            <person name="Hibbett D."/>
            <person name="Nagy L.G."/>
            <person name="Martin F.M."/>
        </authorList>
    </citation>
    <scope>NUCLEOTIDE SEQUENCE</scope>
    <source>
        <strain evidence="5">Prilba</strain>
    </source>
</reference>
<dbReference type="InterPro" id="IPR015943">
    <property type="entry name" value="WD40/YVTN_repeat-like_dom_sf"/>
</dbReference>
<dbReference type="EMBL" id="WHVB01000003">
    <property type="protein sequence ID" value="KAF8485083.1"/>
    <property type="molecule type" value="Genomic_DNA"/>
</dbReference>
<feature type="region of interest" description="Disordered" evidence="4">
    <location>
        <begin position="361"/>
        <end position="397"/>
    </location>
</feature>
<evidence type="ECO:0000256" key="4">
    <source>
        <dbReference type="SAM" id="MobiDB-lite"/>
    </source>
</evidence>
<dbReference type="Gene3D" id="2.130.10.10">
    <property type="entry name" value="YVTN repeat-like/Quinoprotein amine dehydrogenase"/>
    <property type="match status" value="2"/>
</dbReference>
<dbReference type="PANTHER" id="PTHR22889">
    <property type="entry name" value="WD REPEAT-CONTAINING PROTEIN 89"/>
    <property type="match status" value="1"/>
</dbReference>
<protein>
    <submittedName>
        <fullName evidence="5">WD40 repeat-like protein</fullName>
    </submittedName>
</protein>